<dbReference type="InterPro" id="IPR050227">
    <property type="entry name" value="Rab"/>
</dbReference>
<reference evidence="5 6" key="1">
    <citation type="journal article" date="2005" name="Nature">
        <title>The genome of the social amoeba Dictyostelium discoideum.</title>
        <authorList>
            <consortium name="The Dictyostelium discoideum Sequencing Consortium"/>
            <person name="Eichinger L."/>
            <person name="Pachebat J.A."/>
            <person name="Glockner G."/>
            <person name="Rajandream M.A."/>
            <person name="Sucgang R."/>
            <person name="Berriman M."/>
            <person name="Song J."/>
            <person name="Olsen R."/>
            <person name="Szafranski K."/>
            <person name="Xu Q."/>
            <person name="Tunggal B."/>
            <person name="Kummerfeld S."/>
            <person name="Madera M."/>
            <person name="Konfortov B.A."/>
            <person name="Rivero F."/>
            <person name="Bankier A.T."/>
            <person name="Lehmann R."/>
            <person name="Hamlin N."/>
            <person name="Davies R."/>
            <person name="Gaudet P."/>
            <person name="Fey P."/>
            <person name="Pilcher K."/>
            <person name="Chen G."/>
            <person name="Saunders D."/>
            <person name="Sodergren E."/>
            <person name="Davis P."/>
            <person name="Kerhornou A."/>
            <person name="Nie X."/>
            <person name="Hall N."/>
            <person name="Anjard C."/>
            <person name="Hemphill L."/>
            <person name="Bason N."/>
            <person name="Farbrother P."/>
            <person name="Desany B."/>
            <person name="Just E."/>
            <person name="Morio T."/>
            <person name="Rost R."/>
            <person name="Churcher C."/>
            <person name="Cooper J."/>
            <person name="Haydock S."/>
            <person name="van Driessche N."/>
            <person name="Cronin A."/>
            <person name="Goodhead I."/>
            <person name="Muzny D."/>
            <person name="Mourier T."/>
            <person name="Pain A."/>
            <person name="Lu M."/>
            <person name="Harper D."/>
            <person name="Lindsay R."/>
            <person name="Hauser H."/>
            <person name="James K."/>
            <person name="Quiles M."/>
            <person name="Madan Babu M."/>
            <person name="Saito T."/>
            <person name="Buchrieser C."/>
            <person name="Wardroper A."/>
            <person name="Felder M."/>
            <person name="Thangavelu M."/>
            <person name="Johnson D."/>
            <person name="Knights A."/>
            <person name="Loulseged H."/>
            <person name="Mungall K."/>
            <person name="Oliver K."/>
            <person name="Price C."/>
            <person name="Quail M.A."/>
            <person name="Urushihara H."/>
            <person name="Hernandez J."/>
            <person name="Rabbinowitsch E."/>
            <person name="Steffen D."/>
            <person name="Sanders M."/>
            <person name="Ma J."/>
            <person name="Kohara Y."/>
            <person name="Sharp S."/>
            <person name="Simmonds M."/>
            <person name="Spiegler S."/>
            <person name="Tivey A."/>
            <person name="Sugano S."/>
            <person name="White B."/>
            <person name="Walker D."/>
            <person name="Woodward J."/>
            <person name="Winckler T."/>
            <person name="Tanaka Y."/>
            <person name="Shaulsky G."/>
            <person name="Schleicher M."/>
            <person name="Weinstock G."/>
            <person name="Rosenthal A."/>
            <person name="Cox E.C."/>
            <person name="Chisholm R.L."/>
            <person name="Gibbs R."/>
            <person name="Loomis W.F."/>
            <person name="Platzer M."/>
            <person name="Kay R.R."/>
            <person name="Williams J."/>
            <person name="Dear P.H."/>
            <person name="Noegel A.A."/>
            <person name="Barrell B."/>
            <person name="Kuspa A."/>
        </authorList>
    </citation>
    <scope>NUCLEOTIDE SEQUENCE [LARGE SCALE GENOMIC DNA]</scope>
    <source>
        <strain evidence="5 6">AX4</strain>
    </source>
</reference>
<feature type="compositionally biased region" description="Low complexity" evidence="4">
    <location>
        <begin position="198"/>
        <end position="210"/>
    </location>
</feature>
<organism evidence="5 6">
    <name type="scientific">Dictyostelium discoideum</name>
    <name type="common">Social amoeba</name>
    <dbReference type="NCBI Taxonomy" id="44689"/>
    <lineage>
        <taxon>Eukaryota</taxon>
        <taxon>Amoebozoa</taxon>
        <taxon>Evosea</taxon>
        <taxon>Eumycetozoa</taxon>
        <taxon>Dictyostelia</taxon>
        <taxon>Dictyosteliales</taxon>
        <taxon>Dictyosteliaceae</taxon>
        <taxon>Dictyostelium</taxon>
    </lineage>
</organism>
<evidence type="ECO:0000256" key="3">
    <source>
        <dbReference type="ARBA" id="ARBA00023288"/>
    </source>
</evidence>
<evidence type="ECO:0000313" key="6">
    <source>
        <dbReference type="Proteomes" id="UP000002195"/>
    </source>
</evidence>
<proteinExistence type="predicted"/>
<evidence type="ECO:0000256" key="1">
    <source>
        <dbReference type="ARBA" id="ARBA00022741"/>
    </source>
</evidence>
<sequence length="219" mass="25549">MLSKQDYEHSIKILLSGDSGKSSFLNRAIDDIYFENNVYQCAPSLKFFNDPNSSRENKYYYKNLIYKLCFIYRYEYFQDRFRSIGNNPYRGARFNFILFNVCDQESFDNVPKYYFEAERYGKEDIHIILIGVGIDDIENRIIDYEVALDLANSNNTPYFEVNNKSPSPLEKEIYQRIIETAIGKVHDELNIQPPPSSKPSTPITTTTKTKGISGFLKKK</sequence>
<comment type="caution">
    <text evidence="5">The sequence shown here is derived from an EMBL/GenBank/DDBJ whole genome shotgun (WGS) entry which is preliminary data.</text>
</comment>
<dbReference type="InParanoid" id="Q54S63"/>
<dbReference type="InterPro" id="IPR001806">
    <property type="entry name" value="Small_GTPase"/>
</dbReference>
<evidence type="ECO:0000256" key="2">
    <source>
        <dbReference type="ARBA" id="ARBA00023134"/>
    </source>
</evidence>
<dbReference type="PROSITE" id="PS51419">
    <property type="entry name" value="RAB"/>
    <property type="match status" value="1"/>
</dbReference>
<feature type="region of interest" description="Disordered" evidence="4">
    <location>
        <begin position="188"/>
        <end position="219"/>
    </location>
</feature>
<dbReference type="eggNOG" id="KOG0084">
    <property type="taxonomic scope" value="Eukaryota"/>
</dbReference>
<dbReference type="SUPFAM" id="SSF52540">
    <property type="entry name" value="P-loop containing nucleoside triphosphate hydrolases"/>
    <property type="match status" value="1"/>
</dbReference>
<dbReference type="STRING" id="44689.Q54S63"/>
<dbReference type="FunCoup" id="Q54S63">
    <property type="interactions" value="2"/>
</dbReference>
<dbReference type="Pfam" id="PF00071">
    <property type="entry name" value="Ras"/>
    <property type="match status" value="1"/>
</dbReference>
<evidence type="ECO:0000256" key="4">
    <source>
        <dbReference type="SAM" id="MobiDB-lite"/>
    </source>
</evidence>
<dbReference type="KEGG" id="ddi:DDB_G0282651"/>
<dbReference type="SMART" id="SM00175">
    <property type="entry name" value="RAB"/>
    <property type="match status" value="1"/>
</dbReference>
<dbReference type="EMBL" id="AAFI02000047">
    <property type="protein sequence ID" value="EAL66185.1"/>
    <property type="molecule type" value="Genomic_DNA"/>
</dbReference>
<dbReference type="Proteomes" id="UP000002195">
    <property type="component" value="Unassembled WGS sequence"/>
</dbReference>
<dbReference type="GO" id="GO:0003924">
    <property type="term" value="F:GTPase activity"/>
    <property type="evidence" value="ECO:0000318"/>
    <property type="project" value="GO_Central"/>
</dbReference>
<dbReference type="FunFam" id="3.40.50.300:FF:003839">
    <property type="entry name" value="Rab GTPase"/>
    <property type="match status" value="1"/>
</dbReference>
<protein>
    <submittedName>
        <fullName evidence="5">Small GTPase</fullName>
    </submittedName>
</protein>
<dbReference type="dictyBase" id="DDB_G0282651">
    <property type="gene designation" value="rsmN"/>
</dbReference>
<evidence type="ECO:0000313" key="5">
    <source>
        <dbReference type="EMBL" id="EAL66185.1"/>
    </source>
</evidence>
<dbReference type="GO" id="GO:0016192">
    <property type="term" value="P:vesicle-mediated transport"/>
    <property type="evidence" value="ECO:0000318"/>
    <property type="project" value="GO_Central"/>
</dbReference>
<dbReference type="VEuPathDB" id="AmoebaDB:DDB_G0282651"/>
<keyword evidence="2" id="KW-0342">GTP-binding</keyword>
<dbReference type="GO" id="GO:0005525">
    <property type="term" value="F:GTP binding"/>
    <property type="evidence" value="ECO:0000318"/>
    <property type="project" value="GO_Central"/>
</dbReference>
<dbReference type="RefSeq" id="XP_640176.1">
    <property type="nucleotide sequence ID" value="XM_635084.1"/>
</dbReference>
<gene>
    <name evidence="5" type="primary">rsmN</name>
    <name evidence="5" type="ORF">DDB_G0282651</name>
</gene>
<dbReference type="Gene3D" id="3.40.50.300">
    <property type="entry name" value="P-loop containing nucleotide triphosphate hydrolases"/>
    <property type="match status" value="1"/>
</dbReference>
<dbReference type="SMR" id="Q54S63"/>
<keyword evidence="1" id="KW-0547">Nucleotide-binding</keyword>
<dbReference type="PANTHER" id="PTHR47977">
    <property type="entry name" value="RAS-RELATED PROTEIN RAB"/>
    <property type="match status" value="1"/>
</dbReference>
<dbReference type="PhylomeDB" id="Q54S63"/>
<accession>Q54S63</accession>
<dbReference type="AlphaFoldDB" id="Q54S63"/>
<dbReference type="InterPro" id="IPR027417">
    <property type="entry name" value="P-loop_NTPase"/>
</dbReference>
<dbReference type="HOGENOM" id="CLU_041217_10_1_1"/>
<name>Q54S63_DICDI</name>
<dbReference type="GeneID" id="8623715"/>
<keyword evidence="3" id="KW-0449">Lipoprotein</keyword>
<dbReference type="PaxDb" id="44689-DDB0230048"/>
<keyword evidence="6" id="KW-1185">Reference proteome</keyword>